<dbReference type="OrthoDB" id="52928at2"/>
<dbReference type="GO" id="GO:0015074">
    <property type="term" value="P:DNA integration"/>
    <property type="evidence" value="ECO:0007669"/>
    <property type="project" value="InterPro"/>
</dbReference>
<dbReference type="AlphaFoldDB" id="A0A4R6KBA4"/>
<dbReference type="GO" id="GO:0003676">
    <property type="term" value="F:nucleic acid binding"/>
    <property type="evidence" value="ECO:0007669"/>
    <property type="project" value="InterPro"/>
</dbReference>
<feature type="domain" description="Integrase catalytic" evidence="2">
    <location>
        <begin position="131"/>
        <end position="308"/>
    </location>
</feature>
<gene>
    <name evidence="3" type="ORF">EV643_109108</name>
</gene>
<dbReference type="InterPro" id="IPR001584">
    <property type="entry name" value="Integrase_cat-core"/>
</dbReference>
<dbReference type="PANTHER" id="PTHR35004">
    <property type="entry name" value="TRANSPOSASE RV3428C-RELATED"/>
    <property type="match status" value="1"/>
</dbReference>
<dbReference type="PANTHER" id="PTHR35004:SF7">
    <property type="entry name" value="INTEGRASE PROTEIN"/>
    <property type="match status" value="1"/>
</dbReference>
<dbReference type="Gene3D" id="3.30.420.10">
    <property type="entry name" value="Ribonuclease H-like superfamily/Ribonuclease H"/>
    <property type="match status" value="1"/>
</dbReference>
<accession>A0A4R6KBA4</accession>
<name>A0A4R6KBA4_9ACTN</name>
<dbReference type="SUPFAM" id="SSF53098">
    <property type="entry name" value="Ribonuclease H-like"/>
    <property type="match status" value="1"/>
</dbReference>
<evidence type="ECO:0000313" key="3">
    <source>
        <dbReference type="EMBL" id="TDO47216.1"/>
    </source>
</evidence>
<dbReference type="SUPFAM" id="SSF46689">
    <property type="entry name" value="Homeodomain-like"/>
    <property type="match status" value="1"/>
</dbReference>
<protein>
    <submittedName>
        <fullName evidence="3">Transposase</fullName>
    </submittedName>
</protein>
<sequence length="398" mass="45081">MTSNRLLITAMVVENRPVREVAATYGVSASWLYELLARYRREGDAVFEPRSRRPASNPNATPVEVVDLIVRLRKELADQGLDAGPETIAWHLAHHHDITVSRATVARHLTARGMVTPEPKKRPKSSYIRFEASMPNECWQADFTHYRLTRPDGRPGSDTEILTWLDDCSRYALQITAHHRVTGPIVLAEFRRTVATHGIPASTLTDNGMVFTTRLAGGKGGRNQLETELRRLGVDQKNGRPWHPQTQGKVERFQQTMKKWLRAQHNQPTTIADLQTLLDRFAEQYNQKRPHRSLTHRATPATIYTSRPKATPGDRTDDTHDRIRQDRIDKAGKITLRHGGTLYSIGIGRTHARTRVIVLVQDLDIRIIDAATGELLRELVLDTTHRYQGTGRPPGPTR</sequence>
<feature type="compositionally biased region" description="Basic and acidic residues" evidence="1">
    <location>
        <begin position="312"/>
        <end position="321"/>
    </location>
</feature>
<evidence type="ECO:0000259" key="2">
    <source>
        <dbReference type="PROSITE" id="PS50994"/>
    </source>
</evidence>
<dbReference type="Pfam" id="PF13683">
    <property type="entry name" value="rve_3"/>
    <property type="match status" value="1"/>
</dbReference>
<dbReference type="InterPro" id="IPR009057">
    <property type="entry name" value="Homeodomain-like_sf"/>
</dbReference>
<dbReference type="NCBIfam" id="NF033577">
    <property type="entry name" value="transpos_IS481"/>
    <property type="match status" value="1"/>
</dbReference>
<evidence type="ECO:0000256" key="1">
    <source>
        <dbReference type="SAM" id="MobiDB-lite"/>
    </source>
</evidence>
<evidence type="ECO:0000313" key="4">
    <source>
        <dbReference type="Proteomes" id="UP000295388"/>
    </source>
</evidence>
<dbReference type="Proteomes" id="UP000295388">
    <property type="component" value="Unassembled WGS sequence"/>
</dbReference>
<organism evidence="3 4">
    <name type="scientific">Kribbella caucasensis</name>
    <dbReference type="NCBI Taxonomy" id="2512215"/>
    <lineage>
        <taxon>Bacteria</taxon>
        <taxon>Bacillati</taxon>
        <taxon>Actinomycetota</taxon>
        <taxon>Actinomycetes</taxon>
        <taxon>Propionibacteriales</taxon>
        <taxon>Kribbellaceae</taxon>
        <taxon>Kribbella</taxon>
    </lineage>
</organism>
<keyword evidence="4" id="KW-1185">Reference proteome</keyword>
<dbReference type="RefSeq" id="WP_133801597.1">
    <property type="nucleotide sequence ID" value="NZ_SNWQ01000009.1"/>
</dbReference>
<dbReference type="InterPro" id="IPR036397">
    <property type="entry name" value="RNaseH_sf"/>
</dbReference>
<proteinExistence type="predicted"/>
<dbReference type="InterPro" id="IPR047656">
    <property type="entry name" value="IS481-like_transpos"/>
</dbReference>
<comment type="caution">
    <text evidence="3">The sequence shown here is derived from an EMBL/GenBank/DDBJ whole genome shotgun (WGS) entry which is preliminary data.</text>
</comment>
<dbReference type="EMBL" id="SNWQ01000009">
    <property type="protein sequence ID" value="TDO47216.1"/>
    <property type="molecule type" value="Genomic_DNA"/>
</dbReference>
<dbReference type="Pfam" id="PF13565">
    <property type="entry name" value="HTH_32"/>
    <property type="match status" value="1"/>
</dbReference>
<feature type="region of interest" description="Disordered" evidence="1">
    <location>
        <begin position="300"/>
        <end position="321"/>
    </location>
</feature>
<reference evidence="3 4" key="1">
    <citation type="submission" date="2019-03" db="EMBL/GenBank/DDBJ databases">
        <title>Genomic Encyclopedia of Type Strains, Phase III (KMG-III): the genomes of soil and plant-associated and newly described type strains.</title>
        <authorList>
            <person name="Whitman W."/>
        </authorList>
    </citation>
    <scope>NUCLEOTIDE SEQUENCE [LARGE SCALE GENOMIC DNA]</scope>
    <source>
        <strain evidence="3 4">VKM Ac-2527</strain>
    </source>
</reference>
<dbReference type="InterPro" id="IPR012337">
    <property type="entry name" value="RNaseH-like_sf"/>
</dbReference>
<dbReference type="PROSITE" id="PS50994">
    <property type="entry name" value="INTEGRASE"/>
    <property type="match status" value="1"/>
</dbReference>